<gene>
    <name evidence="2" type="ORF">HICCMSTLAB_LOCUS6463</name>
</gene>
<dbReference type="OrthoDB" id="110174at2759"/>
<evidence type="ECO:0000313" key="2">
    <source>
        <dbReference type="EMBL" id="CAG5092944.1"/>
    </source>
</evidence>
<feature type="transmembrane region" description="Helical" evidence="1">
    <location>
        <begin position="171"/>
        <end position="190"/>
    </location>
</feature>
<sequence length="316" mass="36688">MRKETSVSWFVTPKGRMFMMGTAGFTTVALFGLQFVPHTMGLNKYFDIVTMRRLGNPIPLTSNLEKLWNQVLSDIKISDYHREILRPFMVFGYDSWHAGSLYSRFGALIGIPTNFVYEKVSSIDKDSIVVNDDPVDWTRKDAKELLNALILSDEAKKYAVAREIMMVNNRFIYYEAAANGILSFACYHSASKWNETRGLLEKPFGIRAFFYVCFAAFYWGIWAMQRDALTRHYEFAADKKLSELGPEYVRGGLEFYDKTLQRNTALRSLLGERGNKLYTAMGNDHSFFRQKHLPYTQRKYFFEDIVKQFHNSADKL</sequence>
<reference evidence="2" key="1">
    <citation type="submission" date="2021-04" db="EMBL/GenBank/DDBJ databases">
        <authorList>
            <person name="Chebbi M.A.C M."/>
        </authorList>
    </citation>
    <scope>NUCLEOTIDE SEQUENCE</scope>
</reference>
<dbReference type="EMBL" id="CAJNRD030001120">
    <property type="protein sequence ID" value="CAG5092944.1"/>
    <property type="molecule type" value="Genomic_DNA"/>
</dbReference>
<keyword evidence="1 2" id="KW-0812">Transmembrane</keyword>
<dbReference type="InterPro" id="IPR026620">
    <property type="entry name" value="TMEM177"/>
</dbReference>
<keyword evidence="3" id="KW-1185">Reference proteome</keyword>
<accession>A0A8J2HC60</accession>
<evidence type="ECO:0000256" key="1">
    <source>
        <dbReference type="SAM" id="Phobius"/>
    </source>
</evidence>
<dbReference type="Proteomes" id="UP000786811">
    <property type="component" value="Unassembled WGS sequence"/>
</dbReference>
<dbReference type="GO" id="GO:0016020">
    <property type="term" value="C:membrane"/>
    <property type="evidence" value="ECO:0007669"/>
    <property type="project" value="TreeGrafter"/>
</dbReference>
<comment type="caution">
    <text evidence="2">The sequence shown here is derived from an EMBL/GenBank/DDBJ whole genome shotgun (WGS) entry which is preliminary data.</text>
</comment>
<organism evidence="2 3">
    <name type="scientific">Cotesia congregata</name>
    <name type="common">Parasitoid wasp</name>
    <name type="synonym">Apanteles congregatus</name>
    <dbReference type="NCBI Taxonomy" id="51543"/>
    <lineage>
        <taxon>Eukaryota</taxon>
        <taxon>Metazoa</taxon>
        <taxon>Ecdysozoa</taxon>
        <taxon>Arthropoda</taxon>
        <taxon>Hexapoda</taxon>
        <taxon>Insecta</taxon>
        <taxon>Pterygota</taxon>
        <taxon>Neoptera</taxon>
        <taxon>Endopterygota</taxon>
        <taxon>Hymenoptera</taxon>
        <taxon>Apocrita</taxon>
        <taxon>Ichneumonoidea</taxon>
        <taxon>Braconidae</taxon>
        <taxon>Microgastrinae</taxon>
        <taxon>Cotesia</taxon>
    </lineage>
</organism>
<dbReference type="AlphaFoldDB" id="A0A8J2HC60"/>
<keyword evidence="1" id="KW-0472">Membrane</keyword>
<feature type="transmembrane region" description="Helical" evidence="1">
    <location>
        <begin position="17"/>
        <end position="36"/>
    </location>
</feature>
<protein>
    <submittedName>
        <fullName evidence="2">Similar to Tmem177: Transmembrane protein 177 (Rattus norvegicus)</fullName>
    </submittedName>
</protein>
<dbReference type="PANTHER" id="PTHR21824">
    <property type="entry name" value="TRANSMEMBRANE PROTEIN 177"/>
    <property type="match status" value="1"/>
</dbReference>
<feature type="transmembrane region" description="Helical" evidence="1">
    <location>
        <begin position="205"/>
        <end position="224"/>
    </location>
</feature>
<evidence type="ECO:0000313" key="3">
    <source>
        <dbReference type="Proteomes" id="UP000786811"/>
    </source>
</evidence>
<dbReference type="PANTHER" id="PTHR21824:SF4">
    <property type="entry name" value="TRANSMEMBRANE PROTEIN 177"/>
    <property type="match status" value="1"/>
</dbReference>
<proteinExistence type="predicted"/>
<keyword evidence="1" id="KW-1133">Transmembrane helix</keyword>
<name>A0A8J2HC60_COTCN</name>